<dbReference type="EMBL" id="BAABEY010000036">
    <property type="protein sequence ID" value="GAA4446834.1"/>
    <property type="molecule type" value="Genomic_DNA"/>
</dbReference>
<evidence type="ECO:0000313" key="2">
    <source>
        <dbReference type="EMBL" id="GAA4446834.1"/>
    </source>
</evidence>
<proteinExistence type="predicted"/>
<name>A0ABP8MBT7_9BACT</name>
<keyword evidence="1" id="KW-0812">Transmembrane</keyword>
<reference evidence="3" key="1">
    <citation type="journal article" date="2019" name="Int. J. Syst. Evol. Microbiol.">
        <title>The Global Catalogue of Microorganisms (GCM) 10K type strain sequencing project: providing services to taxonomists for standard genome sequencing and annotation.</title>
        <authorList>
            <consortium name="The Broad Institute Genomics Platform"/>
            <consortium name="The Broad Institute Genome Sequencing Center for Infectious Disease"/>
            <person name="Wu L."/>
            <person name="Ma J."/>
        </authorList>
    </citation>
    <scope>NUCLEOTIDE SEQUENCE [LARGE SCALE GENOMIC DNA]</scope>
    <source>
        <strain evidence="3">JCM 31920</strain>
    </source>
</reference>
<accession>A0ABP8MBT7</accession>
<dbReference type="PANTHER" id="PTHR37309">
    <property type="entry name" value="SLR0284 PROTEIN"/>
    <property type="match status" value="1"/>
</dbReference>
<dbReference type="Pfam" id="PF04020">
    <property type="entry name" value="Phage_holin_4_2"/>
    <property type="match status" value="1"/>
</dbReference>
<dbReference type="RefSeq" id="WP_345032653.1">
    <property type="nucleotide sequence ID" value="NZ_BAABEY010000036.1"/>
</dbReference>
<dbReference type="PANTHER" id="PTHR37309:SF1">
    <property type="entry name" value="SLR0284 PROTEIN"/>
    <property type="match status" value="1"/>
</dbReference>
<feature type="transmembrane region" description="Helical" evidence="1">
    <location>
        <begin position="57"/>
        <end position="81"/>
    </location>
</feature>
<protein>
    <submittedName>
        <fullName evidence="2">Phage holin family protein</fullName>
    </submittedName>
</protein>
<sequence length="111" mass="11990">MKLLIRLLIITLGVLVAVNTIDGVDVPGTQQAVVVAVVLGILNAFLKPVLQLLALPVTILTLGLFYFVINVFIVYLTSYIVPSFTVAGFFPALLFSLVVSLVSWILGIFLD</sequence>
<organism evidence="2 3">
    <name type="scientific">Ravibacter arvi</name>
    <dbReference type="NCBI Taxonomy" id="2051041"/>
    <lineage>
        <taxon>Bacteria</taxon>
        <taxon>Pseudomonadati</taxon>
        <taxon>Bacteroidota</taxon>
        <taxon>Cytophagia</taxon>
        <taxon>Cytophagales</taxon>
        <taxon>Spirosomataceae</taxon>
        <taxon>Ravibacter</taxon>
    </lineage>
</organism>
<evidence type="ECO:0000313" key="3">
    <source>
        <dbReference type="Proteomes" id="UP001501508"/>
    </source>
</evidence>
<gene>
    <name evidence="2" type="ORF">GCM10023091_40780</name>
</gene>
<keyword evidence="1" id="KW-0472">Membrane</keyword>
<keyword evidence="1" id="KW-1133">Transmembrane helix</keyword>
<dbReference type="InterPro" id="IPR007165">
    <property type="entry name" value="Phage_holin_4_2"/>
</dbReference>
<keyword evidence="3" id="KW-1185">Reference proteome</keyword>
<evidence type="ECO:0000256" key="1">
    <source>
        <dbReference type="SAM" id="Phobius"/>
    </source>
</evidence>
<feature type="transmembrane region" description="Helical" evidence="1">
    <location>
        <begin position="33"/>
        <end position="50"/>
    </location>
</feature>
<comment type="caution">
    <text evidence="2">The sequence shown here is derived from an EMBL/GenBank/DDBJ whole genome shotgun (WGS) entry which is preliminary data.</text>
</comment>
<feature type="transmembrane region" description="Helical" evidence="1">
    <location>
        <begin position="87"/>
        <end position="110"/>
    </location>
</feature>
<dbReference type="Proteomes" id="UP001501508">
    <property type="component" value="Unassembled WGS sequence"/>
</dbReference>